<keyword evidence="2" id="KW-1185">Reference proteome</keyword>
<evidence type="ECO:0000313" key="2">
    <source>
        <dbReference type="Proteomes" id="UP000321363"/>
    </source>
</evidence>
<dbReference type="EMBL" id="VOQF01000052">
    <property type="protein sequence ID" value="TXC75651.1"/>
    <property type="molecule type" value="Genomic_DNA"/>
</dbReference>
<dbReference type="Proteomes" id="UP000321363">
    <property type="component" value="Unassembled WGS sequence"/>
</dbReference>
<gene>
    <name evidence="1" type="ORF">FS935_23090</name>
</gene>
<evidence type="ECO:0000313" key="1">
    <source>
        <dbReference type="EMBL" id="TXC75651.1"/>
    </source>
</evidence>
<comment type="caution">
    <text evidence="1">The sequence shown here is derived from an EMBL/GenBank/DDBJ whole genome shotgun (WGS) entry which is preliminary data.</text>
</comment>
<reference evidence="1 2" key="1">
    <citation type="journal article" date="2005" name="Int. J. Syst. Evol. Microbiol.">
        <title>Bacillus litoralis sp. nov., isolated from a tidal flat of the Yellow Sea in Korea.</title>
        <authorList>
            <person name="Yoon J.H."/>
            <person name="Oh T.K."/>
        </authorList>
    </citation>
    <scope>NUCLEOTIDE SEQUENCE [LARGE SCALE GENOMIC DNA]</scope>
    <source>
        <strain evidence="1 2">SW-211</strain>
    </source>
</reference>
<proteinExistence type="predicted"/>
<name>A0A5C6UTT9_9BACI</name>
<organism evidence="1 2">
    <name type="scientific">Metabacillus litoralis</name>
    <dbReference type="NCBI Taxonomy" id="152268"/>
    <lineage>
        <taxon>Bacteria</taxon>
        <taxon>Bacillati</taxon>
        <taxon>Bacillota</taxon>
        <taxon>Bacilli</taxon>
        <taxon>Bacillales</taxon>
        <taxon>Bacillaceae</taxon>
        <taxon>Metabacillus</taxon>
    </lineage>
</organism>
<dbReference type="AlphaFoldDB" id="A0A5C6UTT9"/>
<dbReference type="RefSeq" id="WP_146950939.1">
    <property type="nucleotide sequence ID" value="NZ_VOQF01000052.1"/>
</dbReference>
<protein>
    <submittedName>
        <fullName evidence="1">Uncharacterized protein</fullName>
    </submittedName>
</protein>
<sequence>MISLDLRKKEDKVRSDKKIRVNASLDQDTHDKLKKLAISCDMTKTMLSAEIIKVVVNHIEFIDFLQKKYNKQEQYRVIPVRQDGKTYY</sequence>
<dbReference type="OrthoDB" id="2990676at2"/>
<accession>A0A5C6UTT9</accession>